<proteinExistence type="predicted"/>
<reference evidence="1" key="1">
    <citation type="submission" date="2014-05" db="EMBL/GenBank/DDBJ databases">
        <authorList>
            <person name="Chronopoulou M."/>
        </authorList>
    </citation>
    <scope>NUCLEOTIDE SEQUENCE</scope>
    <source>
        <tissue evidence="1">Whole organism</tissue>
    </source>
</reference>
<dbReference type="AlphaFoldDB" id="A0A0K2UTF9"/>
<sequence length="45" mass="5164">MRRRAPTCTDILLGKDEFIVRRRISGCGSINPNAPFQRSIPILMY</sequence>
<protein>
    <submittedName>
        <fullName evidence="1">Uncharacterized protein</fullName>
    </submittedName>
</protein>
<organism evidence="1">
    <name type="scientific">Lepeophtheirus salmonis</name>
    <name type="common">Salmon louse</name>
    <name type="synonym">Caligus salmonis</name>
    <dbReference type="NCBI Taxonomy" id="72036"/>
    <lineage>
        <taxon>Eukaryota</taxon>
        <taxon>Metazoa</taxon>
        <taxon>Ecdysozoa</taxon>
        <taxon>Arthropoda</taxon>
        <taxon>Crustacea</taxon>
        <taxon>Multicrustacea</taxon>
        <taxon>Hexanauplia</taxon>
        <taxon>Copepoda</taxon>
        <taxon>Siphonostomatoida</taxon>
        <taxon>Caligidae</taxon>
        <taxon>Lepeophtheirus</taxon>
    </lineage>
</organism>
<name>A0A0K2UTF9_LEPSM</name>
<evidence type="ECO:0000313" key="1">
    <source>
        <dbReference type="EMBL" id="CDW41182.1"/>
    </source>
</evidence>
<accession>A0A0K2UTF9</accession>
<dbReference type="EMBL" id="HACA01023821">
    <property type="protein sequence ID" value="CDW41182.1"/>
    <property type="molecule type" value="Transcribed_RNA"/>
</dbReference>